<dbReference type="EMBL" id="AOHD02000003">
    <property type="protein sequence ID" value="EQA82318.1"/>
    <property type="molecule type" value="Genomic_DNA"/>
</dbReference>
<evidence type="ECO:0000313" key="2">
    <source>
        <dbReference type="Proteomes" id="UP000015445"/>
    </source>
</evidence>
<organism evidence="1 2">
    <name type="scientific">Leptospira alstonii serovar Pingchang str. 80-412</name>
    <dbReference type="NCBI Taxonomy" id="1218564"/>
    <lineage>
        <taxon>Bacteria</taxon>
        <taxon>Pseudomonadati</taxon>
        <taxon>Spirochaetota</taxon>
        <taxon>Spirochaetia</taxon>
        <taxon>Leptospirales</taxon>
        <taxon>Leptospiraceae</taxon>
        <taxon>Leptospira</taxon>
    </lineage>
</organism>
<comment type="caution">
    <text evidence="1">The sequence shown here is derived from an EMBL/GenBank/DDBJ whole genome shotgun (WGS) entry which is preliminary data.</text>
</comment>
<reference evidence="1" key="1">
    <citation type="submission" date="2013-05" db="EMBL/GenBank/DDBJ databases">
        <authorList>
            <person name="Harkins D.M."/>
            <person name="Durkin A.S."/>
            <person name="Brinkac L.M."/>
            <person name="Haft D.H."/>
            <person name="Selengut J.D."/>
            <person name="Sanka R."/>
            <person name="DePew J."/>
            <person name="Purushe J."/>
            <person name="Galloway R.L."/>
            <person name="Vinetz J.M."/>
            <person name="Sutton G.G."/>
            <person name="Nierman W.C."/>
            <person name="Fouts D.E."/>
        </authorList>
    </citation>
    <scope>NUCLEOTIDE SEQUENCE [LARGE SCALE GENOMIC DNA]</scope>
    <source>
        <strain evidence="1">80-412</strain>
    </source>
</reference>
<dbReference type="AlphaFoldDB" id="T0HF09"/>
<protein>
    <submittedName>
        <fullName evidence="1">Uncharacterized protein</fullName>
    </submittedName>
</protein>
<name>T0HF09_9LEPT</name>
<accession>T0HF09</accession>
<keyword evidence="2" id="KW-1185">Reference proteome</keyword>
<dbReference type="STRING" id="28452.A0128_03930"/>
<sequence length="48" mass="5492">MISILQGSYKNYGLPVNTTLTLSHHPTLNSDPLDFIRHGRIKSRPFVR</sequence>
<proteinExistence type="predicted"/>
<evidence type="ECO:0000313" key="1">
    <source>
        <dbReference type="EMBL" id="EQA82318.1"/>
    </source>
</evidence>
<gene>
    <name evidence="1" type="ORF">LEP1GSC193_3888</name>
</gene>
<dbReference type="Proteomes" id="UP000015445">
    <property type="component" value="Unassembled WGS sequence"/>
</dbReference>